<dbReference type="RefSeq" id="WP_258733432.1">
    <property type="nucleotide sequence ID" value="NZ_JANTHZ010000006.1"/>
</dbReference>
<accession>A0A9X2PCM5</accession>
<evidence type="ECO:0000313" key="1">
    <source>
        <dbReference type="EMBL" id="MCS0496274.1"/>
    </source>
</evidence>
<proteinExistence type="predicted"/>
<dbReference type="EMBL" id="JANTHZ010000006">
    <property type="protein sequence ID" value="MCS0496274.1"/>
    <property type="molecule type" value="Genomic_DNA"/>
</dbReference>
<reference evidence="1" key="1">
    <citation type="submission" date="2022-08" db="EMBL/GenBank/DDBJ databases">
        <authorList>
            <person name="Li F."/>
        </authorList>
    </citation>
    <scope>NUCLEOTIDE SEQUENCE</scope>
    <source>
        <strain evidence="1">MQZ15Z-1</strain>
    </source>
</reference>
<name>A0A9X2PCM5_9HYPH</name>
<keyword evidence="2" id="KW-1185">Reference proteome</keyword>
<dbReference type="AlphaFoldDB" id="A0A9X2PCM5"/>
<protein>
    <submittedName>
        <fullName evidence="1">Uncharacterized protein</fullName>
    </submittedName>
</protein>
<evidence type="ECO:0000313" key="2">
    <source>
        <dbReference type="Proteomes" id="UP001151088"/>
    </source>
</evidence>
<sequence length="230" mass="24521">MTREGSGVPSAAPVDVAYGADRPAAGAAPAESVPRISLVPGEALRLNSERFVLPPPPIGQGHVPLDQRLADHLKRLSGTWNRLAASFVDAYFAYLQSQIETHRGAILDRLAPLAGLFAPEDTLYSAPLPLPRALVRVPSAKGSEWVPADMLFWDGQRAKAVLFSPSPLLPGAERRRREHLLAASIEIAALAAGDLAKPETFPTLLGPLGADFWRDEALPVAPGAPPLPEF</sequence>
<gene>
    <name evidence="1" type="ORF">NVS89_14310</name>
</gene>
<comment type="caution">
    <text evidence="1">The sequence shown here is derived from an EMBL/GenBank/DDBJ whole genome shotgun (WGS) entry which is preliminary data.</text>
</comment>
<dbReference type="Proteomes" id="UP001151088">
    <property type="component" value="Unassembled WGS sequence"/>
</dbReference>
<organism evidence="1 2">
    <name type="scientific">Ancylobacter mangrovi</name>
    <dbReference type="NCBI Taxonomy" id="2972472"/>
    <lineage>
        <taxon>Bacteria</taxon>
        <taxon>Pseudomonadati</taxon>
        <taxon>Pseudomonadota</taxon>
        <taxon>Alphaproteobacteria</taxon>
        <taxon>Hyphomicrobiales</taxon>
        <taxon>Xanthobacteraceae</taxon>
        <taxon>Ancylobacter</taxon>
    </lineage>
</organism>